<evidence type="ECO:0000313" key="5">
    <source>
        <dbReference type="Proteomes" id="UP000319894"/>
    </source>
</evidence>
<name>A0A554MWX3_9EURY</name>
<dbReference type="InterPro" id="IPR001375">
    <property type="entry name" value="Peptidase_S9_cat"/>
</dbReference>
<proteinExistence type="predicted"/>
<dbReference type="Gene3D" id="3.40.50.1820">
    <property type="entry name" value="alpha/beta hydrolase"/>
    <property type="match status" value="1"/>
</dbReference>
<dbReference type="InParanoid" id="A0A554MWX3"/>
<dbReference type="PANTHER" id="PTHR42776:SF27">
    <property type="entry name" value="DIPEPTIDYL PEPTIDASE FAMILY MEMBER 6"/>
    <property type="match status" value="1"/>
</dbReference>
<dbReference type="Pfam" id="PF00326">
    <property type="entry name" value="Peptidase_S9"/>
    <property type="match status" value="1"/>
</dbReference>
<keyword evidence="2" id="KW-0720">Serine protease</keyword>
<dbReference type="Proteomes" id="UP000319894">
    <property type="component" value="Unassembled WGS sequence"/>
</dbReference>
<dbReference type="InterPro" id="IPR011659">
    <property type="entry name" value="WD40"/>
</dbReference>
<accession>A0A554MWX3</accession>
<organism evidence="4 5">
    <name type="scientific">Haloglomus irregulare</name>
    <dbReference type="NCBI Taxonomy" id="2234134"/>
    <lineage>
        <taxon>Archaea</taxon>
        <taxon>Methanobacteriati</taxon>
        <taxon>Methanobacteriota</taxon>
        <taxon>Stenosarchaea group</taxon>
        <taxon>Halobacteria</taxon>
        <taxon>Halobacteriales</taxon>
        <taxon>Natronomonadaceae</taxon>
        <taxon>Haloglomus</taxon>
    </lineage>
</organism>
<comment type="caution">
    <text evidence="4">The sequence shown here is derived from an EMBL/GenBank/DDBJ whole genome shotgun (WGS) entry which is preliminary data.</text>
</comment>
<dbReference type="Pfam" id="PF07676">
    <property type="entry name" value="PD40"/>
    <property type="match status" value="2"/>
</dbReference>
<dbReference type="EMBL" id="QMDX01000014">
    <property type="protein sequence ID" value="TSD09290.1"/>
    <property type="molecule type" value="Genomic_DNA"/>
</dbReference>
<dbReference type="AlphaFoldDB" id="A0A554MWX3"/>
<dbReference type="SUPFAM" id="SSF53474">
    <property type="entry name" value="alpha/beta-Hydrolases"/>
    <property type="match status" value="1"/>
</dbReference>
<keyword evidence="2" id="KW-0645">Protease</keyword>
<dbReference type="InterPro" id="IPR011042">
    <property type="entry name" value="6-blade_b-propeller_TolB-like"/>
</dbReference>
<evidence type="ECO:0000259" key="3">
    <source>
        <dbReference type="Pfam" id="PF00326"/>
    </source>
</evidence>
<dbReference type="SUPFAM" id="SSF82171">
    <property type="entry name" value="DPP6 N-terminal domain-like"/>
    <property type="match status" value="1"/>
</dbReference>
<keyword evidence="1" id="KW-0378">Hydrolase</keyword>
<reference evidence="4 5" key="1">
    <citation type="submission" date="2018-06" db="EMBL/GenBank/DDBJ databases">
        <title>Natronomonas sp. F16-60 a new haloarchaeon isolated from a solar saltern of Isla Cristina, Huelva, Spain.</title>
        <authorList>
            <person name="Duran-Viseras A."/>
            <person name="Sanchez-Porro C."/>
            <person name="Ventosa A."/>
        </authorList>
    </citation>
    <scope>NUCLEOTIDE SEQUENCE [LARGE SCALE GENOMIC DNA]</scope>
    <source>
        <strain evidence="4 5">F16-60</strain>
    </source>
</reference>
<evidence type="ECO:0000256" key="1">
    <source>
        <dbReference type="ARBA" id="ARBA00022801"/>
    </source>
</evidence>
<keyword evidence="5" id="KW-1185">Reference proteome</keyword>
<dbReference type="InterPro" id="IPR029058">
    <property type="entry name" value="AB_hydrolase_fold"/>
</dbReference>
<dbReference type="RefSeq" id="WP_144263189.1">
    <property type="nucleotide sequence ID" value="NZ_QMDX01000014.1"/>
</dbReference>
<sequence>MLRKEADDVDLLESLAELPGCYHQTVSPDGRRVAYYYDGSGRNELHVQEMETGGREQWSDGNVPRDARWHLKWAGNDEVLFHVDEDGNEQNDIHALDASGAAEPVVEMDGQVVLHDVTDGGGRLVVGSTRDGQLNLYRHDRASGETTKLTTYDRAVNAAHFSPDGDRIAFSTNETSVFENADTYLMDADGSNVERLGCSETGAETQPVAFSPSGDRLLLADNADDRGRVGVYDLAAGEVTWYGGDVVEQPHAFLPDGDRVLLDRRREMAVVAATLDLETGEVREFDLPTGVTDVTGAFPAGQGNPVVDDGQVVCAHGTPDGRSDLLTYDVEAGASETLLAADYGAFESDAFVDSEVISFESDGVPETPARAVETGPYDSLEIEAQLYDTGERPAPLAVKIHGGPRYADYRNFNVYTQFLASQGYAVLEVNYRGSAGRGREFVRELYDDWGGAEQGDIATGVEHVLATRDWLDEDRVAVFGGSYGGYSAYWQAVQYPDLYDATVAWIGLTDLREMYETTMPHFRTELMEKNIGTPGENPDLYRDRSPIEHAGNVDAPLLLIHGVNDRRVPVSQARLFRDRLRELGYEVEERPPGGEAGGGADAEYVELGEEGHASTDSDQKLRTFRVLADFLDRRL</sequence>
<feature type="domain" description="Peptidase S9 prolyl oligopeptidase catalytic" evidence="3">
    <location>
        <begin position="412"/>
        <end position="633"/>
    </location>
</feature>
<dbReference type="GO" id="GO:0006508">
    <property type="term" value="P:proteolysis"/>
    <property type="evidence" value="ECO:0007669"/>
    <property type="project" value="InterPro"/>
</dbReference>
<protein>
    <submittedName>
        <fullName evidence="4">S9 family peptidase</fullName>
    </submittedName>
</protein>
<evidence type="ECO:0000256" key="2">
    <source>
        <dbReference type="ARBA" id="ARBA00022825"/>
    </source>
</evidence>
<gene>
    <name evidence="4" type="ORF">DP107_16215</name>
</gene>
<dbReference type="GO" id="GO:0004252">
    <property type="term" value="F:serine-type endopeptidase activity"/>
    <property type="evidence" value="ECO:0007669"/>
    <property type="project" value="TreeGrafter"/>
</dbReference>
<evidence type="ECO:0000313" key="4">
    <source>
        <dbReference type="EMBL" id="TSD09290.1"/>
    </source>
</evidence>
<dbReference type="PANTHER" id="PTHR42776">
    <property type="entry name" value="SERINE PEPTIDASE S9 FAMILY MEMBER"/>
    <property type="match status" value="1"/>
</dbReference>
<dbReference type="OrthoDB" id="25019at2157"/>
<dbReference type="Gene3D" id="2.120.10.30">
    <property type="entry name" value="TolB, C-terminal domain"/>
    <property type="match status" value="1"/>
</dbReference>